<dbReference type="SMART" id="SM00184">
    <property type="entry name" value="RING"/>
    <property type="match status" value="1"/>
</dbReference>
<dbReference type="SMR" id="B3MU42"/>
<organism evidence="6 7">
    <name type="scientific">Drosophila ananassae</name>
    <name type="common">Fruit fly</name>
    <dbReference type="NCBI Taxonomy" id="7217"/>
    <lineage>
        <taxon>Eukaryota</taxon>
        <taxon>Metazoa</taxon>
        <taxon>Ecdysozoa</taxon>
        <taxon>Arthropoda</taxon>
        <taxon>Hexapoda</taxon>
        <taxon>Insecta</taxon>
        <taxon>Pterygota</taxon>
        <taxon>Neoptera</taxon>
        <taxon>Endopterygota</taxon>
        <taxon>Diptera</taxon>
        <taxon>Brachycera</taxon>
        <taxon>Muscomorpha</taxon>
        <taxon>Ephydroidea</taxon>
        <taxon>Drosophilidae</taxon>
        <taxon>Drosophila</taxon>
        <taxon>Sophophora</taxon>
    </lineage>
</organism>
<evidence type="ECO:0000259" key="5">
    <source>
        <dbReference type="PROSITE" id="PS50089"/>
    </source>
</evidence>
<evidence type="ECO:0000256" key="1">
    <source>
        <dbReference type="ARBA" id="ARBA00022771"/>
    </source>
</evidence>
<dbReference type="STRING" id="7217.B3MU42"/>
<name>B3MU42_DROAN</name>
<dbReference type="GO" id="GO:0016567">
    <property type="term" value="P:protein ubiquitination"/>
    <property type="evidence" value="ECO:0007669"/>
    <property type="project" value="InterPro"/>
</dbReference>
<dbReference type="InterPro" id="IPR001841">
    <property type="entry name" value="Znf_RING"/>
</dbReference>
<keyword evidence="1 3" id="KW-0863">Zinc-finger</keyword>
<dbReference type="Pfam" id="PF13639">
    <property type="entry name" value="zf-RING_2"/>
    <property type="match status" value="1"/>
</dbReference>
<dbReference type="SUPFAM" id="SSF57850">
    <property type="entry name" value="RING/U-box"/>
    <property type="match status" value="1"/>
</dbReference>
<dbReference type="eggNOG" id="KOG1645">
    <property type="taxonomic scope" value="Eukaryota"/>
</dbReference>
<dbReference type="GO" id="GO:0004842">
    <property type="term" value="F:ubiquitin-protein transferase activity"/>
    <property type="evidence" value="ECO:0007669"/>
    <property type="project" value="InterPro"/>
</dbReference>
<evidence type="ECO:0000313" key="6">
    <source>
        <dbReference type="EMBL" id="EDV33371.2"/>
    </source>
</evidence>
<evidence type="ECO:0000313" key="7">
    <source>
        <dbReference type="Proteomes" id="UP000007801"/>
    </source>
</evidence>
<accession>B3MU42</accession>
<reference evidence="6 7" key="1">
    <citation type="journal article" date="2007" name="Nature">
        <title>Evolution of genes and genomes on the Drosophila phylogeny.</title>
        <authorList>
            <consortium name="Drosophila 12 Genomes Consortium"/>
            <person name="Clark A.G."/>
            <person name="Eisen M.B."/>
            <person name="Smith D.R."/>
            <person name="Bergman C.M."/>
            <person name="Oliver B."/>
            <person name="Markow T.A."/>
            <person name="Kaufman T.C."/>
            <person name="Kellis M."/>
            <person name="Gelbart W."/>
            <person name="Iyer V.N."/>
            <person name="Pollard D.A."/>
            <person name="Sackton T.B."/>
            <person name="Larracuente A.M."/>
            <person name="Singh N.D."/>
            <person name="Abad J.P."/>
            <person name="Abt D.N."/>
            <person name="Adryan B."/>
            <person name="Aguade M."/>
            <person name="Akashi H."/>
            <person name="Anderson W.W."/>
            <person name="Aquadro C.F."/>
            <person name="Ardell D.H."/>
            <person name="Arguello R."/>
            <person name="Artieri C.G."/>
            <person name="Barbash D.A."/>
            <person name="Barker D."/>
            <person name="Barsanti P."/>
            <person name="Batterham P."/>
            <person name="Batzoglou S."/>
            <person name="Begun D."/>
            <person name="Bhutkar A."/>
            <person name="Blanco E."/>
            <person name="Bosak S.A."/>
            <person name="Bradley R.K."/>
            <person name="Brand A.D."/>
            <person name="Brent M.R."/>
            <person name="Brooks A.N."/>
            <person name="Brown R.H."/>
            <person name="Butlin R.K."/>
            <person name="Caggese C."/>
            <person name="Calvi B.R."/>
            <person name="Bernardo de Carvalho A."/>
            <person name="Caspi A."/>
            <person name="Castrezana S."/>
            <person name="Celniker S.E."/>
            <person name="Chang J.L."/>
            <person name="Chapple C."/>
            <person name="Chatterji S."/>
            <person name="Chinwalla A."/>
            <person name="Civetta A."/>
            <person name="Clifton S.W."/>
            <person name="Comeron J.M."/>
            <person name="Costello J.C."/>
            <person name="Coyne J.A."/>
            <person name="Daub J."/>
            <person name="David R.G."/>
            <person name="Delcher A.L."/>
            <person name="Delehaunty K."/>
            <person name="Do C.B."/>
            <person name="Ebling H."/>
            <person name="Edwards K."/>
            <person name="Eickbush T."/>
            <person name="Evans J.D."/>
            <person name="Filipski A."/>
            <person name="Findeiss S."/>
            <person name="Freyhult E."/>
            <person name="Fulton L."/>
            <person name="Fulton R."/>
            <person name="Garcia A.C."/>
            <person name="Gardiner A."/>
            <person name="Garfield D.A."/>
            <person name="Garvin B.E."/>
            <person name="Gibson G."/>
            <person name="Gilbert D."/>
            <person name="Gnerre S."/>
            <person name="Godfrey J."/>
            <person name="Good R."/>
            <person name="Gotea V."/>
            <person name="Gravely B."/>
            <person name="Greenberg A.J."/>
            <person name="Griffiths-Jones S."/>
            <person name="Gross S."/>
            <person name="Guigo R."/>
            <person name="Gustafson E.A."/>
            <person name="Haerty W."/>
            <person name="Hahn M.W."/>
            <person name="Halligan D.L."/>
            <person name="Halpern A.L."/>
            <person name="Halter G.M."/>
            <person name="Han M.V."/>
            <person name="Heger A."/>
            <person name="Hillier L."/>
            <person name="Hinrichs A.S."/>
            <person name="Holmes I."/>
            <person name="Hoskins R.A."/>
            <person name="Hubisz M.J."/>
            <person name="Hultmark D."/>
            <person name="Huntley M.A."/>
            <person name="Jaffe D.B."/>
            <person name="Jagadeeshan S."/>
            <person name="Jeck W.R."/>
            <person name="Johnson J."/>
            <person name="Jones C.D."/>
            <person name="Jordan W.C."/>
            <person name="Karpen G.H."/>
            <person name="Kataoka E."/>
            <person name="Keightley P.D."/>
            <person name="Kheradpour P."/>
            <person name="Kirkness E.F."/>
            <person name="Koerich L.B."/>
            <person name="Kristiansen K."/>
            <person name="Kudrna D."/>
            <person name="Kulathinal R.J."/>
            <person name="Kumar S."/>
            <person name="Kwok R."/>
            <person name="Lander E."/>
            <person name="Langley C.H."/>
            <person name="Lapoint R."/>
            <person name="Lazzaro B.P."/>
            <person name="Lee S.J."/>
            <person name="Levesque L."/>
            <person name="Li R."/>
            <person name="Lin C.F."/>
            <person name="Lin M.F."/>
            <person name="Lindblad-Toh K."/>
            <person name="Llopart A."/>
            <person name="Long M."/>
            <person name="Low L."/>
            <person name="Lozovsky E."/>
            <person name="Lu J."/>
            <person name="Luo M."/>
            <person name="Machado C.A."/>
            <person name="Makalowski W."/>
            <person name="Marzo M."/>
            <person name="Matsuda M."/>
            <person name="Matzkin L."/>
            <person name="McAllister B."/>
            <person name="McBride C.S."/>
            <person name="McKernan B."/>
            <person name="McKernan K."/>
            <person name="Mendez-Lago M."/>
            <person name="Minx P."/>
            <person name="Mollenhauer M.U."/>
            <person name="Montooth K."/>
            <person name="Mount S.M."/>
            <person name="Mu X."/>
            <person name="Myers E."/>
            <person name="Negre B."/>
            <person name="Newfeld S."/>
            <person name="Nielsen R."/>
            <person name="Noor M.A."/>
            <person name="O'Grady P."/>
            <person name="Pachter L."/>
            <person name="Papaceit M."/>
            <person name="Parisi M.J."/>
            <person name="Parisi M."/>
            <person name="Parts L."/>
            <person name="Pedersen J.S."/>
            <person name="Pesole G."/>
            <person name="Phillippy A.M."/>
            <person name="Ponting C.P."/>
            <person name="Pop M."/>
            <person name="Porcelli D."/>
            <person name="Powell J.R."/>
            <person name="Prohaska S."/>
            <person name="Pruitt K."/>
            <person name="Puig M."/>
            <person name="Quesneville H."/>
            <person name="Ram K.R."/>
            <person name="Rand D."/>
            <person name="Rasmussen M.D."/>
            <person name="Reed L.K."/>
            <person name="Reenan R."/>
            <person name="Reily A."/>
            <person name="Remington K.A."/>
            <person name="Rieger T.T."/>
            <person name="Ritchie M.G."/>
            <person name="Robin C."/>
            <person name="Rogers Y.H."/>
            <person name="Rohde C."/>
            <person name="Rozas J."/>
            <person name="Rubenfield M.J."/>
            <person name="Ruiz A."/>
            <person name="Russo S."/>
            <person name="Salzberg S.L."/>
            <person name="Sanchez-Gracia A."/>
            <person name="Saranga D.J."/>
            <person name="Sato H."/>
            <person name="Schaeffer S.W."/>
            <person name="Schatz M.C."/>
            <person name="Schlenke T."/>
            <person name="Schwartz R."/>
            <person name="Segarra C."/>
            <person name="Singh R.S."/>
            <person name="Sirot L."/>
            <person name="Sirota M."/>
            <person name="Sisneros N.B."/>
            <person name="Smith C.D."/>
            <person name="Smith T.F."/>
            <person name="Spieth J."/>
            <person name="Stage D.E."/>
            <person name="Stark A."/>
            <person name="Stephan W."/>
            <person name="Strausberg R.L."/>
            <person name="Strempel S."/>
            <person name="Sturgill D."/>
            <person name="Sutton G."/>
            <person name="Sutton G.G."/>
            <person name="Tao W."/>
            <person name="Teichmann S."/>
            <person name="Tobari Y.N."/>
            <person name="Tomimura Y."/>
            <person name="Tsolas J.M."/>
            <person name="Valente V.L."/>
            <person name="Venter E."/>
            <person name="Venter J.C."/>
            <person name="Vicario S."/>
            <person name="Vieira F.G."/>
            <person name="Vilella A.J."/>
            <person name="Villasante A."/>
            <person name="Walenz B."/>
            <person name="Wang J."/>
            <person name="Wasserman M."/>
            <person name="Watts T."/>
            <person name="Wilson D."/>
            <person name="Wilson R.K."/>
            <person name="Wing R.A."/>
            <person name="Wolfner M.F."/>
            <person name="Wong A."/>
            <person name="Wong G.K."/>
            <person name="Wu C.I."/>
            <person name="Wu G."/>
            <person name="Yamamoto D."/>
            <person name="Yang H.P."/>
            <person name="Yang S.P."/>
            <person name="Yorke J.A."/>
            <person name="Yoshida K."/>
            <person name="Zdobnov E."/>
            <person name="Zhang P."/>
            <person name="Zhang Y."/>
            <person name="Zimin A.V."/>
            <person name="Baldwin J."/>
            <person name="Abdouelleil A."/>
            <person name="Abdulkadir J."/>
            <person name="Abebe A."/>
            <person name="Abera B."/>
            <person name="Abreu J."/>
            <person name="Acer S.C."/>
            <person name="Aftuck L."/>
            <person name="Alexander A."/>
            <person name="An P."/>
            <person name="Anderson E."/>
            <person name="Anderson S."/>
            <person name="Arachi H."/>
            <person name="Azer M."/>
            <person name="Bachantsang P."/>
            <person name="Barry A."/>
            <person name="Bayul T."/>
            <person name="Berlin A."/>
            <person name="Bessette D."/>
            <person name="Bloom T."/>
            <person name="Blye J."/>
            <person name="Boguslavskiy L."/>
            <person name="Bonnet C."/>
            <person name="Boukhgalter B."/>
            <person name="Bourzgui I."/>
            <person name="Brown A."/>
            <person name="Cahill P."/>
            <person name="Channer S."/>
            <person name="Cheshatsang Y."/>
            <person name="Chuda L."/>
            <person name="Citroen M."/>
            <person name="Collymore A."/>
            <person name="Cooke P."/>
            <person name="Costello M."/>
            <person name="D'Aco K."/>
            <person name="Daza R."/>
            <person name="De Haan G."/>
            <person name="DeGray S."/>
            <person name="DeMaso C."/>
            <person name="Dhargay N."/>
            <person name="Dooley K."/>
            <person name="Dooley E."/>
            <person name="Doricent M."/>
            <person name="Dorje P."/>
            <person name="Dorjee K."/>
            <person name="Dupes A."/>
            <person name="Elong R."/>
            <person name="Falk J."/>
            <person name="Farina A."/>
            <person name="Faro S."/>
            <person name="Ferguson D."/>
            <person name="Fisher S."/>
            <person name="Foley C.D."/>
            <person name="Franke A."/>
            <person name="Friedrich D."/>
            <person name="Gadbois L."/>
            <person name="Gearin G."/>
            <person name="Gearin C.R."/>
            <person name="Giannoukos G."/>
            <person name="Goode T."/>
            <person name="Graham J."/>
            <person name="Grandbois E."/>
            <person name="Grewal S."/>
            <person name="Gyaltsen K."/>
            <person name="Hafez N."/>
            <person name="Hagos B."/>
            <person name="Hall J."/>
            <person name="Henson C."/>
            <person name="Hollinger A."/>
            <person name="Honan T."/>
            <person name="Huard M.D."/>
            <person name="Hughes L."/>
            <person name="Hurhula B."/>
            <person name="Husby M.E."/>
            <person name="Kamat A."/>
            <person name="Kanga B."/>
            <person name="Kashin S."/>
            <person name="Khazanovich D."/>
            <person name="Kisner P."/>
            <person name="Lance K."/>
            <person name="Lara M."/>
            <person name="Lee W."/>
            <person name="Lennon N."/>
            <person name="Letendre F."/>
            <person name="LeVine R."/>
            <person name="Lipovsky A."/>
            <person name="Liu X."/>
            <person name="Liu J."/>
            <person name="Liu S."/>
            <person name="Lokyitsang T."/>
            <person name="Lokyitsang Y."/>
            <person name="Lubonja R."/>
            <person name="Lui A."/>
            <person name="MacDonald P."/>
            <person name="Magnisalis V."/>
            <person name="Maru K."/>
            <person name="Matthews C."/>
            <person name="McCusker W."/>
            <person name="McDonough S."/>
            <person name="Mehta T."/>
            <person name="Meldrim J."/>
            <person name="Meneus L."/>
            <person name="Mihai O."/>
            <person name="Mihalev A."/>
            <person name="Mihova T."/>
            <person name="Mittelman R."/>
            <person name="Mlenga V."/>
            <person name="Montmayeur A."/>
            <person name="Mulrain L."/>
            <person name="Navidi A."/>
            <person name="Naylor J."/>
            <person name="Negash T."/>
            <person name="Nguyen T."/>
            <person name="Nguyen N."/>
            <person name="Nicol R."/>
            <person name="Norbu C."/>
            <person name="Norbu N."/>
            <person name="Novod N."/>
            <person name="O'Neill B."/>
            <person name="Osman S."/>
            <person name="Markiewicz E."/>
            <person name="Oyono O.L."/>
            <person name="Patti C."/>
            <person name="Phunkhang P."/>
            <person name="Pierre F."/>
            <person name="Priest M."/>
            <person name="Raghuraman S."/>
            <person name="Rege F."/>
            <person name="Reyes R."/>
            <person name="Rise C."/>
            <person name="Rogov P."/>
            <person name="Ross K."/>
            <person name="Ryan E."/>
            <person name="Settipalli S."/>
            <person name="Shea T."/>
            <person name="Sherpa N."/>
            <person name="Shi L."/>
            <person name="Shih D."/>
            <person name="Sparrow T."/>
            <person name="Spaulding J."/>
            <person name="Stalker J."/>
            <person name="Stange-Thomann N."/>
            <person name="Stavropoulos S."/>
            <person name="Stone C."/>
            <person name="Strader C."/>
            <person name="Tesfaye S."/>
            <person name="Thomson T."/>
            <person name="Thoulutsang Y."/>
            <person name="Thoulutsang D."/>
            <person name="Topham K."/>
            <person name="Topping I."/>
            <person name="Tsamla T."/>
            <person name="Vassiliev H."/>
            <person name="Vo A."/>
            <person name="Wangchuk T."/>
            <person name="Wangdi T."/>
            <person name="Weiand M."/>
            <person name="Wilkinson J."/>
            <person name="Wilson A."/>
            <person name="Yadav S."/>
            <person name="Young G."/>
            <person name="Yu Q."/>
            <person name="Zembek L."/>
            <person name="Zhong D."/>
            <person name="Zimmer A."/>
            <person name="Zwirko Z."/>
            <person name="Jaffe D.B."/>
            <person name="Alvarez P."/>
            <person name="Brockman W."/>
            <person name="Butler J."/>
            <person name="Chin C."/>
            <person name="Gnerre S."/>
            <person name="Grabherr M."/>
            <person name="Kleber M."/>
            <person name="Mauceli E."/>
            <person name="MacCallum I."/>
        </authorList>
    </citation>
    <scope>NUCLEOTIDE SEQUENCE [LARGE SCALE GENOMIC DNA]</scope>
    <source>
        <strain evidence="7">Tucson 14024-0371.13</strain>
    </source>
</reference>
<dbReference type="Proteomes" id="UP000007801">
    <property type="component" value="Unassembled WGS sequence"/>
</dbReference>
<dbReference type="EMBL" id="CH902624">
    <property type="protein sequence ID" value="EDV33371.2"/>
    <property type="molecule type" value="Genomic_DNA"/>
</dbReference>
<dbReference type="InParanoid" id="B3MU42"/>
<dbReference type="GO" id="GO:0005634">
    <property type="term" value="C:nucleus"/>
    <property type="evidence" value="ECO:0007669"/>
    <property type="project" value="InterPro"/>
</dbReference>
<keyword evidence="2" id="KW-0862">Zinc</keyword>
<keyword evidence="4" id="KW-0175">Coiled coil</keyword>
<evidence type="ECO:0000256" key="3">
    <source>
        <dbReference type="PROSITE-ProRule" id="PRU00175"/>
    </source>
</evidence>
<feature type="coiled-coil region" evidence="4">
    <location>
        <begin position="87"/>
        <end position="114"/>
    </location>
</feature>
<feature type="coiled-coil region" evidence="4">
    <location>
        <begin position="9"/>
        <end position="43"/>
    </location>
</feature>
<evidence type="ECO:0000256" key="2">
    <source>
        <dbReference type="ARBA" id="ARBA00022833"/>
    </source>
</evidence>
<dbReference type="PANTHER" id="PTHR16047:SF7">
    <property type="entry name" value="E3 UBIQUITIN-PROTEIN LIGASE RFWD3"/>
    <property type="match status" value="1"/>
</dbReference>
<dbReference type="GO" id="GO:0036297">
    <property type="term" value="P:interstrand cross-link repair"/>
    <property type="evidence" value="ECO:0007669"/>
    <property type="project" value="InterPro"/>
</dbReference>
<dbReference type="AlphaFoldDB" id="B3MU42"/>
<keyword evidence="7" id="KW-1185">Reference proteome</keyword>
<proteinExistence type="predicted"/>
<keyword evidence="1 3" id="KW-0479">Metal-binding</keyword>
<dbReference type="OrthoDB" id="5600418at2759"/>
<dbReference type="InterPro" id="IPR037381">
    <property type="entry name" value="RFWD3"/>
</dbReference>
<dbReference type="InterPro" id="IPR013083">
    <property type="entry name" value="Znf_RING/FYVE/PHD"/>
</dbReference>
<gene>
    <name evidence="6" type="primary">Dana\GF20023</name>
    <name evidence="6" type="synonym">dana_GLEANR_22428</name>
    <name evidence="6" type="ORF">GF20023</name>
</gene>
<dbReference type="PANTHER" id="PTHR16047">
    <property type="entry name" value="RFWD3 PROTEIN"/>
    <property type="match status" value="1"/>
</dbReference>
<protein>
    <recommendedName>
        <fullName evidence="5">RING-type domain-containing protein</fullName>
    </recommendedName>
</protein>
<dbReference type="Gene3D" id="3.30.40.10">
    <property type="entry name" value="Zinc/RING finger domain, C3HC4 (zinc finger)"/>
    <property type="match status" value="1"/>
</dbReference>
<evidence type="ECO:0000256" key="4">
    <source>
        <dbReference type="SAM" id="Coils"/>
    </source>
</evidence>
<dbReference type="GO" id="GO:0008270">
    <property type="term" value="F:zinc ion binding"/>
    <property type="evidence" value="ECO:0007669"/>
    <property type="project" value="UniProtKB-KW"/>
</dbReference>
<feature type="domain" description="RING-type" evidence="5">
    <location>
        <begin position="118"/>
        <end position="161"/>
    </location>
</feature>
<sequence>MECKKTEDILKLQNQLKDAKMKNTKLKKENKTLINDLQFVRSQNEKLVIEFNTFSLKSIENLEKLQKIIGKLEQMYFVVENTCAHFIQKLEKQKQIHLKEMDELKRDLDKQNQDDITCSICLVAWDVSGSHRLVSLFCGHLFGDSCIRSYLNRSEICPTCRMPCRQDQIRYIYGRRILPKQ</sequence>
<dbReference type="PROSITE" id="PS50089">
    <property type="entry name" value="ZF_RING_2"/>
    <property type="match status" value="1"/>
</dbReference>
<dbReference type="HOGENOM" id="CLU_093974_0_0_1"/>